<sequence>MATFAKQNFAAASYATFRPSYPPSLYNAILSYHQGPRGLVVDLGCGPGTATQEISEHFDQAIGTDPSEGMIKQAQAKQQQASSETPSSNLSFRVASAESLPFLSDGSVDCIIAAEAAHWFDYQLLWPELSRVLRKNGTVAFWGYKDHVFVDHPAASRTLIEYAYDPQPDRMGSYWQQPGRDYLRDQLRVVQPPSSQFGDVQRLEYEPGTKGKRSGQGTCFMEKRVGVGACKEYVRTWSAWHSWQEARSDRLPRSQGGKGDVVDEMFDEMAKEEAQFADEENLVDIEWGSALVMARRI</sequence>
<dbReference type="InterPro" id="IPR013216">
    <property type="entry name" value="Methyltransf_11"/>
</dbReference>
<evidence type="ECO:0000256" key="3">
    <source>
        <dbReference type="ARBA" id="ARBA00022679"/>
    </source>
</evidence>
<dbReference type="Proteomes" id="UP000504637">
    <property type="component" value="Unplaced"/>
</dbReference>
<evidence type="ECO:0000259" key="4">
    <source>
        <dbReference type="Pfam" id="PF08241"/>
    </source>
</evidence>
<gene>
    <name evidence="6" type="ORF">K489DRAFT_383641</name>
</gene>
<comment type="similarity">
    <text evidence="1">Belongs to the methyltransferase superfamily.</text>
</comment>
<dbReference type="Gene3D" id="3.40.50.150">
    <property type="entry name" value="Vaccinia Virus protein VP39"/>
    <property type="match status" value="1"/>
</dbReference>
<evidence type="ECO:0000256" key="1">
    <source>
        <dbReference type="ARBA" id="ARBA00008361"/>
    </source>
</evidence>
<name>A0A6J3LXQ6_9PEZI</name>
<keyword evidence="5" id="KW-1185">Reference proteome</keyword>
<reference evidence="6" key="1">
    <citation type="submission" date="2020-01" db="EMBL/GenBank/DDBJ databases">
        <authorList>
            <consortium name="DOE Joint Genome Institute"/>
            <person name="Haridas S."/>
            <person name="Albert R."/>
            <person name="Binder M."/>
            <person name="Bloem J."/>
            <person name="Labutti K."/>
            <person name="Salamov A."/>
            <person name="Andreopoulos B."/>
            <person name="Baker S.E."/>
            <person name="Barry K."/>
            <person name="Bills G."/>
            <person name="Bluhm B.H."/>
            <person name="Cannon C."/>
            <person name="Castanera R."/>
            <person name="Culley D.E."/>
            <person name="Daum C."/>
            <person name="Ezra D."/>
            <person name="Gonzalez J.B."/>
            <person name="Henrissat B."/>
            <person name="Kuo A."/>
            <person name="Liang C."/>
            <person name="Lipzen A."/>
            <person name="Lutzoni F."/>
            <person name="Magnuson J."/>
            <person name="Mondo S."/>
            <person name="Nolan M."/>
            <person name="Ohm R."/>
            <person name="Pangilinan J."/>
            <person name="Park H.-J."/>
            <person name="Ramirez L."/>
            <person name="Alfaro M."/>
            <person name="Sun H."/>
            <person name="Tritt A."/>
            <person name="Yoshinaga Y."/>
            <person name="Zwiers L.-H."/>
            <person name="Turgeon B.G."/>
            <person name="Goodwin S.B."/>
            <person name="Spatafora J.W."/>
            <person name="Crous P.W."/>
            <person name="Grigoriev I.V."/>
        </authorList>
    </citation>
    <scope>NUCLEOTIDE SEQUENCE</scope>
    <source>
        <strain evidence="6">CBS 342.82</strain>
    </source>
</reference>
<organism evidence="6">
    <name type="scientific">Dissoconium aciculare CBS 342.82</name>
    <dbReference type="NCBI Taxonomy" id="1314786"/>
    <lineage>
        <taxon>Eukaryota</taxon>
        <taxon>Fungi</taxon>
        <taxon>Dikarya</taxon>
        <taxon>Ascomycota</taxon>
        <taxon>Pezizomycotina</taxon>
        <taxon>Dothideomycetes</taxon>
        <taxon>Dothideomycetidae</taxon>
        <taxon>Mycosphaerellales</taxon>
        <taxon>Dissoconiaceae</taxon>
        <taxon>Dissoconium</taxon>
    </lineage>
</organism>
<dbReference type="SUPFAM" id="SSF53335">
    <property type="entry name" value="S-adenosyl-L-methionine-dependent methyltransferases"/>
    <property type="match status" value="1"/>
</dbReference>
<dbReference type="PANTHER" id="PTHR44942:SF4">
    <property type="entry name" value="METHYLTRANSFERASE TYPE 11 DOMAIN-CONTAINING PROTEIN"/>
    <property type="match status" value="1"/>
</dbReference>
<dbReference type="CDD" id="cd02440">
    <property type="entry name" value="AdoMet_MTases"/>
    <property type="match status" value="1"/>
</dbReference>
<dbReference type="OrthoDB" id="10027013at2759"/>
<keyword evidence="2 6" id="KW-0489">Methyltransferase</keyword>
<reference evidence="6" key="3">
    <citation type="submission" date="2025-08" db="UniProtKB">
        <authorList>
            <consortium name="RefSeq"/>
        </authorList>
    </citation>
    <scope>IDENTIFICATION</scope>
    <source>
        <strain evidence="6">CBS 342.82</strain>
    </source>
</reference>
<proteinExistence type="inferred from homology"/>
<dbReference type="RefSeq" id="XP_033456453.1">
    <property type="nucleotide sequence ID" value="XM_033605658.1"/>
</dbReference>
<dbReference type="InterPro" id="IPR051052">
    <property type="entry name" value="Diverse_substrate_MTase"/>
</dbReference>
<evidence type="ECO:0000313" key="5">
    <source>
        <dbReference type="Proteomes" id="UP000504637"/>
    </source>
</evidence>
<keyword evidence="3" id="KW-0808">Transferase</keyword>
<dbReference type="PANTHER" id="PTHR44942">
    <property type="entry name" value="METHYLTRANSF_11 DOMAIN-CONTAINING PROTEIN"/>
    <property type="match status" value="1"/>
</dbReference>
<evidence type="ECO:0000313" key="6">
    <source>
        <dbReference type="RefSeq" id="XP_033456453.1"/>
    </source>
</evidence>
<reference evidence="6" key="2">
    <citation type="submission" date="2020-04" db="EMBL/GenBank/DDBJ databases">
        <authorList>
            <consortium name="NCBI Genome Project"/>
        </authorList>
    </citation>
    <scope>NUCLEOTIDE SEQUENCE</scope>
    <source>
        <strain evidence="6">CBS 342.82</strain>
    </source>
</reference>
<dbReference type="InterPro" id="IPR029063">
    <property type="entry name" value="SAM-dependent_MTases_sf"/>
</dbReference>
<evidence type="ECO:0000256" key="2">
    <source>
        <dbReference type="ARBA" id="ARBA00022603"/>
    </source>
</evidence>
<protein>
    <submittedName>
        <fullName evidence="6">S-adenosyl-L-methionine-dependent methyltransferase</fullName>
    </submittedName>
</protein>
<dbReference type="Pfam" id="PF08241">
    <property type="entry name" value="Methyltransf_11"/>
    <property type="match status" value="1"/>
</dbReference>
<feature type="domain" description="Methyltransferase type 11" evidence="4">
    <location>
        <begin position="41"/>
        <end position="141"/>
    </location>
</feature>
<dbReference type="GO" id="GO:0032259">
    <property type="term" value="P:methylation"/>
    <property type="evidence" value="ECO:0007669"/>
    <property type="project" value="UniProtKB-KW"/>
</dbReference>
<dbReference type="GeneID" id="54363458"/>
<dbReference type="AlphaFoldDB" id="A0A6J3LXQ6"/>
<accession>A0A6J3LXQ6</accession>
<dbReference type="GO" id="GO:0008757">
    <property type="term" value="F:S-adenosylmethionine-dependent methyltransferase activity"/>
    <property type="evidence" value="ECO:0007669"/>
    <property type="project" value="InterPro"/>
</dbReference>